<dbReference type="InterPro" id="IPR001466">
    <property type="entry name" value="Beta-lactam-related"/>
</dbReference>
<dbReference type="EMBL" id="JAAAMI010000001">
    <property type="protein sequence ID" value="NDV42216.1"/>
    <property type="molecule type" value="Genomic_DNA"/>
</dbReference>
<organism evidence="2 3">
    <name type="scientific">Flagellimonas sediminis</name>
    <dbReference type="NCBI Taxonomy" id="2696468"/>
    <lineage>
        <taxon>Bacteria</taxon>
        <taxon>Pseudomonadati</taxon>
        <taxon>Bacteroidota</taxon>
        <taxon>Flavobacteriia</taxon>
        <taxon>Flavobacteriales</taxon>
        <taxon>Flavobacteriaceae</taxon>
        <taxon>Flagellimonas</taxon>
    </lineage>
</organism>
<dbReference type="InterPro" id="IPR012338">
    <property type="entry name" value="Beta-lactam/transpept-like"/>
</dbReference>
<dbReference type="PANTHER" id="PTHR46825:SF9">
    <property type="entry name" value="BETA-LACTAMASE-RELATED DOMAIN-CONTAINING PROTEIN"/>
    <property type="match status" value="1"/>
</dbReference>
<dbReference type="Proteomes" id="UP000468707">
    <property type="component" value="Unassembled WGS sequence"/>
</dbReference>
<keyword evidence="3" id="KW-1185">Reference proteome</keyword>
<dbReference type="PANTHER" id="PTHR46825">
    <property type="entry name" value="D-ALANYL-D-ALANINE-CARBOXYPEPTIDASE/ENDOPEPTIDASE AMPH"/>
    <property type="match status" value="1"/>
</dbReference>
<feature type="domain" description="Beta-lactamase-related" evidence="1">
    <location>
        <begin position="43"/>
        <end position="342"/>
    </location>
</feature>
<sequence>MKYIFRTMVLPLFLIFVLGIQQHLTAQDLESEIDQVLETKFESNGPGAVFLATKNGKIIYNKAFGLSNLELQIPMQTDNVFEIGSMTKQFTAVAILMLMEEGKLGLEEETTQYIPEYPTHGHRITIHHLLTHTSGIKDFTKVKGLNAIAQNHMEPMEIIDFFKDEPMDFAPGAEFKYNNSGYVLLGYIIEKVSEMSYEDFVEQRIFNRLGMPSSRYASHSEVVPKRASGYHKREDYINARHISFSIPYASGSLMSTVADMFTWEEAIKNHVLLSKETTQLAFTNYTLNNGDPIHYGYGWHVKEMEDTLSYEHGGSIFGFKSMGVYLPQEDIYVIGLSNCDCNSPTEVTREIAKMVLETNQTD</sequence>
<dbReference type="AlphaFoldDB" id="A0A6I5KNH3"/>
<dbReference type="SUPFAM" id="SSF56601">
    <property type="entry name" value="beta-lactamase/transpeptidase-like"/>
    <property type="match status" value="1"/>
</dbReference>
<evidence type="ECO:0000313" key="3">
    <source>
        <dbReference type="Proteomes" id="UP000468707"/>
    </source>
</evidence>
<dbReference type="Gene3D" id="3.40.710.10">
    <property type="entry name" value="DD-peptidase/beta-lactamase superfamily"/>
    <property type="match status" value="1"/>
</dbReference>
<protein>
    <submittedName>
        <fullName evidence="2">Serine hydrolase</fullName>
    </submittedName>
</protein>
<accession>A0A6I5KNH3</accession>
<gene>
    <name evidence="2" type="ORF">GTK07_02665</name>
</gene>
<dbReference type="InterPro" id="IPR050491">
    <property type="entry name" value="AmpC-like"/>
</dbReference>
<name>A0A6I5KNH3_9FLAO</name>
<dbReference type="Pfam" id="PF00144">
    <property type="entry name" value="Beta-lactamase"/>
    <property type="match status" value="1"/>
</dbReference>
<dbReference type="RefSeq" id="WP_163632766.1">
    <property type="nucleotide sequence ID" value="NZ_JAAAMI010000001.1"/>
</dbReference>
<comment type="caution">
    <text evidence="2">The sequence shown here is derived from an EMBL/GenBank/DDBJ whole genome shotgun (WGS) entry which is preliminary data.</text>
</comment>
<keyword evidence="2" id="KW-0378">Hydrolase</keyword>
<reference evidence="2 3" key="1">
    <citation type="submission" date="2020-01" db="EMBL/GenBank/DDBJ databases">
        <title>Muricauda sediminis sp.nov. 40Bstr401.</title>
        <authorList>
            <person name="Xue Z."/>
            <person name="Zhu S."/>
            <person name="Ren N."/>
            <person name="Chen T."/>
            <person name="Chen X."/>
            <person name="Chen J."/>
            <person name="Yang J."/>
        </authorList>
    </citation>
    <scope>NUCLEOTIDE SEQUENCE [LARGE SCALE GENOMIC DNA]</scope>
    <source>
        <strain evidence="2 3">40Bstr401</strain>
    </source>
</reference>
<evidence type="ECO:0000313" key="2">
    <source>
        <dbReference type="EMBL" id="NDV42216.1"/>
    </source>
</evidence>
<evidence type="ECO:0000259" key="1">
    <source>
        <dbReference type="Pfam" id="PF00144"/>
    </source>
</evidence>
<proteinExistence type="predicted"/>
<dbReference type="GO" id="GO:0016787">
    <property type="term" value="F:hydrolase activity"/>
    <property type="evidence" value="ECO:0007669"/>
    <property type="project" value="UniProtKB-KW"/>
</dbReference>